<dbReference type="Proteomes" id="UP000007875">
    <property type="component" value="Unassembled WGS sequence"/>
</dbReference>
<reference evidence="16" key="2">
    <citation type="submission" date="2025-08" db="UniProtKB">
        <authorList>
            <consortium name="Ensembl"/>
        </authorList>
    </citation>
    <scope>IDENTIFICATION</scope>
</reference>
<dbReference type="GO" id="GO:0050482">
    <property type="term" value="P:arachidonate secretion"/>
    <property type="evidence" value="ECO:0007669"/>
    <property type="project" value="InterPro"/>
</dbReference>
<feature type="disulfide bond" evidence="12">
    <location>
        <begin position="102"/>
        <end position="114"/>
    </location>
</feature>
<dbReference type="eggNOG" id="KOG4087">
    <property type="taxonomic scope" value="Eukaryota"/>
</dbReference>
<dbReference type="InterPro" id="IPR001211">
    <property type="entry name" value="PLA2"/>
</dbReference>
<reference evidence="16" key="3">
    <citation type="submission" date="2025-09" db="UniProtKB">
        <authorList>
            <consortium name="Ensembl"/>
        </authorList>
    </citation>
    <scope>IDENTIFICATION</scope>
</reference>
<evidence type="ECO:0000313" key="16">
    <source>
        <dbReference type="Ensembl" id="ENSCSAVP00000006929.1"/>
    </source>
</evidence>
<evidence type="ECO:0000256" key="10">
    <source>
        <dbReference type="PIRSR" id="PIRSR601211-1"/>
    </source>
</evidence>
<dbReference type="PROSITE" id="PS00118">
    <property type="entry name" value="PA2_HIS"/>
    <property type="match status" value="1"/>
</dbReference>
<feature type="binding site" evidence="11">
    <location>
        <position position="50"/>
    </location>
    <ligand>
        <name>Ca(2+)</name>
        <dbReference type="ChEBI" id="CHEBI:29108"/>
    </ligand>
</feature>
<evidence type="ECO:0000256" key="9">
    <source>
        <dbReference type="ARBA" id="ARBA00023157"/>
    </source>
</evidence>
<dbReference type="Pfam" id="PF00068">
    <property type="entry name" value="Phospholip_A2_1"/>
    <property type="match status" value="1"/>
</dbReference>
<comment type="cofactor">
    <cofactor evidence="11">
        <name>Ca(2+)</name>
        <dbReference type="ChEBI" id="CHEBI:29108"/>
    </cofactor>
    <text evidence="11">Binds 1 Ca(2+) ion per subunit.</text>
</comment>
<evidence type="ECO:0000256" key="12">
    <source>
        <dbReference type="PIRSR" id="PIRSR601211-3"/>
    </source>
</evidence>
<keyword evidence="17" id="KW-1185">Reference proteome</keyword>
<feature type="disulfide bond" evidence="12">
    <location>
        <begin position="62"/>
        <end position="123"/>
    </location>
</feature>
<evidence type="ECO:0000256" key="4">
    <source>
        <dbReference type="ARBA" id="ARBA00022723"/>
    </source>
</evidence>
<dbReference type="GeneTree" id="ENSGT00940000164998"/>
<keyword evidence="9 12" id="KW-1015">Disulfide bond</keyword>
<dbReference type="PANTHER" id="PTHR11716:SF47">
    <property type="entry name" value="PHOSPHOLIPASE A2-ALPHA"/>
    <property type="match status" value="1"/>
</dbReference>
<dbReference type="Ensembl" id="ENSCSAVT00000007019.1">
    <property type="protein sequence ID" value="ENSCSAVP00000006929.1"/>
    <property type="gene ID" value="ENSCSAVG00000004142.1"/>
</dbReference>
<feature type="binding site" evidence="11">
    <location>
        <position position="46"/>
    </location>
    <ligand>
        <name>Ca(2+)</name>
        <dbReference type="ChEBI" id="CHEBI:29108"/>
    </ligand>
</feature>
<proteinExistence type="inferred from homology"/>
<dbReference type="HOGENOM" id="CLU_1758162_0_0_1"/>
<feature type="disulfide bond" evidence="12">
    <location>
        <begin position="69"/>
        <end position="116"/>
    </location>
</feature>
<name>H2YNM2_CIOSA</name>
<reference evidence="17" key="1">
    <citation type="submission" date="2003-08" db="EMBL/GenBank/DDBJ databases">
        <authorList>
            <person name="Birren B."/>
            <person name="Nusbaum C."/>
            <person name="Abebe A."/>
            <person name="Abouelleil A."/>
            <person name="Adekoya E."/>
            <person name="Ait-zahra M."/>
            <person name="Allen N."/>
            <person name="Allen T."/>
            <person name="An P."/>
            <person name="Anderson M."/>
            <person name="Anderson S."/>
            <person name="Arachchi H."/>
            <person name="Armbruster J."/>
            <person name="Bachantsang P."/>
            <person name="Baldwin J."/>
            <person name="Barry A."/>
            <person name="Bayul T."/>
            <person name="Blitshsteyn B."/>
            <person name="Bloom T."/>
            <person name="Blye J."/>
            <person name="Boguslavskiy L."/>
            <person name="Borowsky M."/>
            <person name="Boukhgalter B."/>
            <person name="Brunache A."/>
            <person name="Butler J."/>
            <person name="Calixte N."/>
            <person name="Calvo S."/>
            <person name="Camarata J."/>
            <person name="Campo K."/>
            <person name="Chang J."/>
            <person name="Cheshatsang Y."/>
            <person name="Citroen M."/>
            <person name="Collymore A."/>
            <person name="Considine T."/>
            <person name="Cook A."/>
            <person name="Cooke P."/>
            <person name="Corum B."/>
            <person name="Cuomo C."/>
            <person name="David R."/>
            <person name="Dawoe T."/>
            <person name="Degray S."/>
            <person name="Dodge S."/>
            <person name="Dooley K."/>
            <person name="Dorje P."/>
            <person name="Dorjee K."/>
            <person name="Dorris L."/>
            <person name="Duffey N."/>
            <person name="Dupes A."/>
            <person name="Elkins T."/>
            <person name="Engels R."/>
            <person name="Erickson J."/>
            <person name="Farina A."/>
            <person name="Faro S."/>
            <person name="Ferreira P."/>
            <person name="Fischer H."/>
            <person name="Fitzgerald M."/>
            <person name="Foley K."/>
            <person name="Gage D."/>
            <person name="Galagan J."/>
            <person name="Gearin G."/>
            <person name="Gnerre S."/>
            <person name="Gnirke A."/>
            <person name="Goyette A."/>
            <person name="Graham J."/>
            <person name="Grandbois E."/>
            <person name="Gyaltsen K."/>
            <person name="Hafez N."/>
            <person name="Hagopian D."/>
            <person name="Hagos B."/>
            <person name="Hall J."/>
            <person name="Hatcher B."/>
            <person name="Heller A."/>
            <person name="Higgins H."/>
            <person name="Honan T."/>
            <person name="Horn A."/>
            <person name="Houde N."/>
            <person name="Hughes L."/>
            <person name="Hulme W."/>
            <person name="Husby E."/>
            <person name="Iliev I."/>
            <person name="Jaffe D."/>
            <person name="Jones C."/>
            <person name="Kamal M."/>
            <person name="Kamat A."/>
            <person name="Kamvysselis M."/>
            <person name="Karlsson E."/>
            <person name="Kells C."/>
            <person name="Kieu A."/>
            <person name="Kisner P."/>
            <person name="Kodira C."/>
            <person name="Kulbokas E."/>
            <person name="Labutti K."/>
            <person name="Lama D."/>
            <person name="Landers T."/>
            <person name="Leger J."/>
            <person name="Levine S."/>
            <person name="Lewis D."/>
            <person name="Lewis T."/>
            <person name="Lindblad-toh K."/>
            <person name="Liu X."/>
            <person name="Lokyitsang T."/>
            <person name="Lokyitsang Y."/>
            <person name="Lucien O."/>
            <person name="Lui A."/>
            <person name="Ma L.J."/>
            <person name="Mabbitt R."/>
            <person name="Macdonald J."/>
            <person name="Maclean C."/>
            <person name="Major J."/>
            <person name="Manning J."/>
            <person name="Marabella R."/>
            <person name="Maru K."/>
            <person name="Matthews C."/>
            <person name="Mauceli E."/>
            <person name="Mccarthy M."/>
            <person name="Mcdonough S."/>
            <person name="Mcghee T."/>
            <person name="Meldrim J."/>
            <person name="Meneus L."/>
            <person name="Mesirov J."/>
            <person name="Mihalev A."/>
            <person name="Mihova T."/>
            <person name="Mikkelsen T."/>
            <person name="Mlenga V."/>
            <person name="Moru K."/>
            <person name="Mozes J."/>
            <person name="Mulrain L."/>
            <person name="Munson G."/>
            <person name="Naylor J."/>
            <person name="Newes C."/>
            <person name="Nguyen C."/>
            <person name="Nguyen N."/>
            <person name="Nguyen T."/>
            <person name="Nicol R."/>
            <person name="Nielsen C."/>
            <person name="Nizzari M."/>
            <person name="Norbu C."/>
            <person name="Norbu N."/>
            <person name="O'donnell P."/>
            <person name="Okoawo O."/>
            <person name="O'leary S."/>
            <person name="Omotosho B."/>
            <person name="O'neill K."/>
            <person name="Osman S."/>
            <person name="Parker S."/>
            <person name="Perrin D."/>
            <person name="Phunkhang P."/>
            <person name="Piqani B."/>
            <person name="Purcell S."/>
            <person name="Rachupka T."/>
            <person name="Ramasamy U."/>
            <person name="Rameau R."/>
            <person name="Ray V."/>
            <person name="Raymond C."/>
            <person name="Retta R."/>
            <person name="Richardson S."/>
            <person name="Rise C."/>
            <person name="Rodriguez J."/>
            <person name="Rogers J."/>
            <person name="Rogov P."/>
            <person name="Rutman M."/>
            <person name="Schupbach R."/>
            <person name="Seaman C."/>
            <person name="Settipalli S."/>
            <person name="Sharpe T."/>
            <person name="Sheridan J."/>
            <person name="Sherpa N."/>
            <person name="Shi J."/>
            <person name="Smirnov S."/>
            <person name="Smith C."/>
            <person name="Sougnez C."/>
            <person name="Spencer B."/>
            <person name="Stalker J."/>
            <person name="Stange-thomann N."/>
            <person name="Stavropoulos S."/>
            <person name="Stetson K."/>
            <person name="Stone C."/>
            <person name="Stone S."/>
            <person name="Stubbs M."/>
            <person name="Talamas J."/>
            <person name="Tchuinga P."/>
            <person name="Tenzing P."/>
            <person name="Tesfaye S."/>
            <person name="Theodore J."/>
            <person name="Thoulutsang Y."/>
            <person name="Topham K."/>
            <person name="Towey S."/>
            <person name="Tsamla T."/>
            <person name="Tsomo N."/>
            <person name="Vallee D."/>
            <person name="Vassiliev H."/>
            <person name="Venkataraman V."/>
            <person name="Vinson J."/>
            <person name="Vo A."/>
            <person name="Wade C."/>
            <person name="Wang S."/>
            <person name="Wangchuk T."/>
            <person name="Wangdi T."/>
            <person name="Whittaker C."/>
            <person name="Wilkinson J."/>
            <person name="Wu Y."/>
            <person name="Wyman D."/>
            <person name="Yadav S."/>
            <person name="Yang S."/>
            <person name="Yang X."/>
            <person name="Yeager S."/>
            <person name="Yee E."/>
            <person name="Young G."/>
            <person name="Zainoun J."/>
            <person name="Zembeck L."/>
            <person name="Zimmer A."/>
            <person name="Zody M."/>
            <person name="Lander E."/>
        </authorList>
    </citation>
    <scope>NUCLEOTIDE SEQUENCE [LARGE SCALE GENOMIC DNA]</scope>
</reference>
<evidence type="ECO:0000256" key="7">
    <source>
        <dbReference type="ARBA" id="ARBA00022963"/>
    </source>
</evidence>
<dbReference type="EC" id="3.1.1.4" evidence="2 14"/>
<dbReference type="AlphaFoldDB" id="H2YNM2"/>
<evidence type="ECO:0000256" key="5">
    <source>
        <dbReference type="ARBA" id="ARBA00022801"/>
    </source>
</evidence>
<evidence type="ECO:0000256" key="6">
    <source>
        <dbReference type="ARBA" id="ARBA00022837"/>
    </source>
</evidence>
<dbReference type="GO" id="GO:0004623">
    <property type="term" value="F:phospholipase A2 activity"/>
    <property type="evidence" value="ECO:0007669"/>
    <property type="project" value="UniProtKB-EC"/>
</dbReference>
<comment type="similarity">
    <text evidence="13">Belongs to the phospholipase A2 family.</text>
</comment>
<feature type="active site" evidence="10">
    <location>
        <position position="66"/>
    </location>
</feature>
<sequence>MRQFELPNPKNDDHQIYQSQLGQVVAAELKTDLETVEVRYLHYGCYCGLGGAGVAVDATDRCCEVHDKCYGGINDPNPLHLYSDAYKYKFHFNKENNNKIECVDDISSIERKKCDCDKRIAECFLAAQSTYSESNLNIRDLPQCQSTIMK</sequence>
<dbReference type="GO" id="GO:0016042">
    <property type="term" value="P:lipid catabolic process"/>
    <property type="evidence" value="ECO:0007669"/>
    <property type="project" value="UniProtKB-KW"/>
</dbReference>
<dbReference type="GO" id="GO:0005509">
    <property type="term" value="F:calcium ion binding"/>
    <property type="evidence" value="ECO:0007669"/>
    <property type="project" value="InterPro"/>
</dbReference>
<evidence type="ECO:0000256" key="8">
    <source>
        <dbReference type="ARBA" id="ARBA00023098"/>
    </source>
</evidence>
<evidence type="ECO:0000256" key="14">
    <source>
        <dbReference type="RuleBase" id="RU361236"/>
    </source>
</evidence>
<dbReference type="PRINTS" id="PR00389">
    <property type="entry name" value="PHPHLIPASEA2"/>
</dbReference>
<keyword evidence="6 11" id="KW-0106">Calcium</keyword>
<dbReference type="Gene3D" id="1.20.90.10">
    <property type="entry name" value="Phospholipase A2 domain"/>
    <property type="match status" value="1"/>
</dbReference>
<feature type="disulfide bond" evidence="12">
    <location>
        <begin position="47"/>
        <end position="63"/>
    </location>
</feature>
<dbReference type="STRING" id="51511.ENSCSAVP00000006929"/>
<keyword evidence="7" id="KW-0442">Lipid degradation</keyword>
<dbReference type="InterPro" id="IPR033113">
    <property type="entry name" value="PLA2_histidine"/>
</dbReference>
<comment type="catalytic activity">
    <reaction evidence="14">
        <text>a 1,2-diacyl-sn-glycero-3-phosphocholine + H2O = a 1-acyl-sn-glycero-3-phosphocholine + a fatty acid + H(+)</text>
        <dbReference type="Rhea" id="RHEA:15801"/>
        <dbReference type="ChEBI" id="CHEBI:15377"/>
        <dbReference type="ChEBI" id="CHEBI:15378"/>
        <dbReference type="ChEBI" id="CHEBI:28868"/>
        <dbReference type="ChEBI" id="CHEBI:57643"/>
        <dbReference type="ChEBI" id="CHEBI:58168"/>
        <dbReference type="EC" id="3.1.1.4"/>
    </reaction>
</comment>
<evidence type="ECO:0000256" key="13">
    <source>
        <dbReference type="RuleBase" id="RU003654"/>
    </source>
</evidence>
<evidence type="ECO:0000256" key="3">
    <source>
        <dbReference type="ARBA" id="ARBA00022525"/>
    </source>
</evidence>
<feature type="binding site" evidence="11">
    <location>
        <position position="48"/>
    </location>
    <ligand>
        <name>Ca(2+)</name>
        <dbReference type="ChEBI" id="CHEBI:29108"/>
    </ligand>
</feature>
<dbReference type="SUPFAM" id="SSF48619">
    <property type="entry name" value="Phospholipase A2, PLA2"/>
    <property type="match status" value="1"/>
</dbReference>
<evidence type="ECO:0000256" key="11">
    <source>
        <dbReference type="PIRSR" id="PIRSR601211-2"/>
    </source>
</evidence>
<dbReference type="InterPro" id="IPR036444">
    <property type="entry name" value="PLipase_A2_dom_sf"/>
</dbReference>
<dbReference type="SMART" id="SM00085">
    <property type="entry name" value="PA2c"/>
    <property type="match status" value="1"/>
</dbReference>
<feature type="active site" evidence="10">
    <location>
        <position position="117"/>
    </location>
</feature>
<protein>
    <recommendedName>
        <fullName evidence="2 14">Phospholipase A2</fullName>
        <ecNumber evidence="2 14">3.1.1.4</ecNumber>
    </recommendedName>
</protein>
<dbReference type="GO" id="GO:0005576">
    <property type="term" value="C:extracellular region"/>
    <property type="evidence" value="ECO:0007669"/>
    <property type="project" value="UniProtKB-SubCell"/>
</dbReference>
<keyword evidence="4 11" id="KW-0479">Metal-binding</keyword>
<accession>H2YNM2</accession>
<dbReference type="InterPro" id="IPR016090">
    <property type="entry name" value="PLA2-like_dom"/>
</dbReference>
<evidence type="ECO:0000313" key="17">
    <source>
        <dbReference type="Proteomes" id="UP000007875"/>
    </source>
</evidence>
<comment type="subcellular location">
    <subcellularLocation>
        <location evidence="1 14">Secreted</location>
    </subcellularLocation>
</comment>
<dbReference type="OMA" id="HAYIIPY"/>
<dbReference type="InParanoid" id="H2YNM2"/>
<dbReference type="PANTHER" id="PTHR11716">
    <property type="entry name" value="PHOSPHOLIPASE A2 FAMILY MEMBER"/>
    <property type="match status" value="1"/>
</dbReference>
<feature type="binding site" evidence="11">
    <location>
        <position position="67"/>
    </location>
    <ligand>
        <name>Ca(2+)</name>
        <dbReference type="ChEBI" id="CHEBI:29108"/>
    </ligand>
</feature>
<keyword evidence="5 14" id="KW-0378">Hydrolase</keyword>
<keyword evidence="3 14" id="KW-0964">Secreted</keyword>
<feature type="domain" description="Phospholipase A2-like central" evidence="15">
    <location>
        <begin position="20"/>
        <end position="145"/>
    </location>
</feature>
<organism evidence="16 17">
    <name type="scientific">Ciona savignyi</name>
    <name type="common">Pacific transparent sea squirt</name>
    <dbReference type="NCBI Taxonomy" id="51511"/>
    <lineage>
        <taxon>Eukaryota</taxon>
        <taxon>Metazoa</taxon>
        <taxon>Chordata</taxon>
        <taxon>Tunicata</taxon>
        <taxon>Ascidiacea</taxon>
        <taxon>Phlebobranchia</taxon>
        <taxon>Cionidae</taxon>
        <taxon>Ciona</taxon>
    </lineage>
</organism>
<dbReference type="GO" id="GO:0006644">
    <property type="term" value="P:phospholipid metabolic process"/>
    <property type="evidence" value="ECO:0007669"/>
    <property type="project" value="InterPro"/>
</dbReference>
<dbReference type="CDD" id="cd00125">
    <property type="entry name" value="PLA2c"/>
    <property type="match status" value="1"/>
</dbReference>
<evidence type="ECO:0000256" key="1">
    <source>
        <dbReference type="ARBA" id="ARBA00004613"/>
    </source>
</evidence>
<keyword evidence="8 14" id="KW-0443">Lipid metabolism</keyword>
<evidence type="ECO:0000256" key="2">
    <source>
        <dbReference type="ARBA" id="ARBA00013278"/>
    </source>
</evidence>
<evidence type="ECO:0000259" key="15">
    <source>
        <dbReference type="SMART" id="SM00085"/>
    </source>
</evidence>